<dbReference type="GO" id="GO:0016020">
    <property type="term" value="C:membrane"/>
    <property type="evidence" value="ECO:0007669"/>
    <property type="project" value="InterPro"/>
</dbReference>
<evidence type="ECO:0000313" key="5">
    <source>
        <dbReference type="Proteomes" id="UP000178759"/>
    </source>
</evidence>
<feature type="transmembrane region" description="Helical" evidence="2">
    <location>
        <begin position="274"/>
        <end position="296"/>
    </location>
</feature>
<protein>
    <recommendedName>
        <fullName evidence="1">Cell division protein FtsX</fullName>
    </recommendedName>
</protein>
<comment type="similarity">
    <text evidence="1">Belongs to the ABC-4 integral membrane protein family. FtsX subfamily.</text>
</comment>
<feature type="transmembrane region" description="Helical" evidence="2">
    <location>
        <begin position="219"/>
        <end position="239"/>
    </location>
</feature>
<proteinExistence type="inferred from homology"/>
<keyword evidence="1" id="KW-0132">Cell division</keyword>
<dbReference type="Pfam" id="PF18075">
    <property type="entry name" value="FtsX_ECD"/>
    <property type="match status" value="1"/>
</dbReference>
<organism evidence="4 5">
    <name type="scientific">Candidatus Gottesmanbacteria bacterium RIFCSPLOWO2_01_FULL_43_11b</name>
    <dbReference type="NCBI Taxonomy" id="1798392"/>
    <lineage>
        <taxon>Bacteria</taxon>
        <taxon>Candidatus Gottesmaniibacteriota</taxon>
    </lineage>
</organism>
<keyword evidence="2" id="KW-0812">Transmembrane</keyword>
<reference evidence="4 5" key="1">
    <citation type="journal article" date="2016" name="Nat. Commun.">
        <title>Thousands of microbial genomes shed light on interconnected biogeochemical processes in an aquifer system.</title>
        <authorList>
            <person name="Anantharaman K."/>
            <person name="Brown C.T."/>
            <person name="Hug L.A."/>
            <person name="Sharon I."/>
            <person name="Castelle C.J."/>
            <person name="Probst A.J."/>
            <person name="Thomas B.C."/>
            <person name="Singh A."/>
            <person name="Wilkins M.J."/>
            <person name="Karaoz U."/>
            <person name="Brodie E.L."/>
            <person name="Williams K.H."/>
            <person name="Hubbard S.S."/>
            <person name="Banfield J.F."/>
        </authorList>
    </citation>
    <scope>NUCLEOTIDE SEQUENCE [LARGE SCALE GENOMIC DNA]</scope>
</reference>
<feature type="transmembrane region" description="Helical" evidence="2">
    <location>
        <begin position="161"/>
        <end position="184"/>
    </location>
</feature>
<gene>
    <name evidence="4" type="ORF">A3A79_04365</name>
</gene>
<sequence length="297" mass="32607">MGALDTARTHIWRSPYQALAAVITMFVTFLLAGVFFLTTVASVAILDYFESKPQITVFFADKATQDEINTLKVRLEQTQKIASITYVSKEEALAIYREQNKNDPLLLEMVTADILPASLEVSATDPKLLSELEPLIKAAGGVEEVVYQKDVVDALLSWTNAIRIVGIVLVTLLTINSFLIVMTVIGMKIALRREEVEILTLVGATPWYIKFPFLLEGGWYGAIGALLSWIVIIPIVIWLQPFLLSFLGGIPIIYGVFGSLTSTAFLIFSSLFLIGLLLTGFLLGSVASLVAVGRFLQ</sequence>
<evidence type="ECO:0000256" key="2">
    <source>
        <dbReference type="SAM" id="Phobius"/>
    </source>
</evidence>
<feature type="transmembrane region" description="Helical" evidence="2">
    <location>
        <begin position="246"/>
        <end position="268"/>
    </location>
</feature>
<dbReference type="GO" id="GO:0051301">
    <property type="term" value="P:cell division"/>
    <property type="evidence" value="ECO:0007669"/>
    <property type="project" value="UniProtKB-KW"/>
</dbReference>
<dbReference type="Gene3D" id="3.30.70.3040">
    <property type="match status" value="1"/>
</dbReference>
<feature type="transmembrane region" description="Helical" evidence="2">
    <location>
        <begin position="18"/>
        <end position="46"/>
    </location>
</feature>
<dbReference type="PANTHER" id="PTHR47755">
    <property type="entry name" value="CELL DIVISION PROTEIN FTSX"/>
    <property type="match status" value="1"/>
</dbReference>
<name>A0A1F6AI16_9BACT</name>
<evidence type="ECO:0000259" key="3">
    <source>
        <dbReference type="Pfam" id="PF18075"/>
    </source>
</evidence>
<dbReference type="PANTHER" id="PTHR47755:SF1">
    <property type="entry name" value="CELL DIVISION PROTEIN FTSX"/>
    <property type="match status" value="1"/>
</dbReference>
<dbReference type="InterPro" id="IPR040690">
    <property type="entry name" value="FtsX_ECD"/>
</dbReference>
<keyword evidence="1 2" id="KW-0472">Membrane</keyword>
<keyword evidence="1" id="KW-0131">Cell cycle</keyword>
<dbReference type="InterPro" id="IPR004513">
    <property type="entry name" value="FtsX"/>
</dbReference>
<accession>A0A1F6AI16</accession>
<keyword evidence="2" id="KW-1133">Transmembrane helix</keyword>
<keyword evidence="1" id="KW-1003">Cell membrane</keyword>
<evidence type="ECO:0000256" key="1">
    <source>
        <dbReference type="PIRNR" id="PIRNR003097"/>
    </source>
</evidence>
<dbReference type="EMBL" id="MFJV01000001">
    <property type="protein sequence ID" value="OGG24390.1"/>
    <property type="molecule type" value="Genomic_DNA"/>
</dbReference>
<comment type="caution">
    <text evidence="4">The sequence shown here is derived from an EMBL/GenBank/DDBJ whole genome shotgun (WGS) entry which is preliminary data.</text>
</comment>
<evidence type="ECO:0000313" key="4">
    <source>
        <dbReference type="EMBL" id="OGG24390.1"/>
    </source>
</evidence>
<dbReference type="AlphaFoldDB" id="A0A1F6AI16"/>
<dbReference type="PIRSF" id="PIRSF003097">
    <property type="entry name" value="FtsX"/>
    <property type="match status" value="1"/>
</dbReference>
<dbReference type="STRING" id="1798392.A3A79_04365"/>
<dbReference type="Proteomes" id="UP000178759">
    <property type="component" value="Unassembled WGS sequence"/>
</dbReference>
<feature type="domain" description="FtsX extracellular" evidence="3">
    <location>
        <begin position="54"/>
        <end position="145"/>
    </location>
</feature>